<reference evidence="5" key="1">
    <citation type="submission" date="2016-02" db="EMBL/GenBank/DDBJ databases">
        <title>Genomic sequences of Ochrobactrum anthropi.</title>
        <authorList>
            <person name="Chudasama K.S."/>
            <person name="Thaker V.S."/>
        </authorList>
    </citation>
    <scope>NUCLEOTIDE SEQUENCE [LARGE SCALE GENOMIC DNA]</scope>
    <source>
        <strain evidence="5">SUBG007</strain>
    </source>
</reference>
<evidence type="ECO:0000256" key="1">
    <source>
        <dbReference type="ARBA" id="ARBA00023015"/>
    </source>
</evidence>
<name>A0A656Z3W5_BRUAN</name>
<organism evidence="5">
    <name type="scientific">Brucella anthropi</name>
    <name type="common">Ochrobactrum anthropi</name>
    <dbReference type="NCBI Taxonomy" id="529"/>
    <lineage>
        <taxon>Bacteria</taxon>
        <taxon>Pseudomonadati</taxon>
        <taxon>Pseudomonadota</taxon>
        <taxon>Alphaproteobacteria</taxon>
        <taxon>Hyphomicrobiales</taxon>
        <taxon>Brucellaceae</taxon>
        <taxon>Brucella/Ochrobactrum group</taxon>
        <taxon>Brucella</taxon>
    </lineage>
</organism>
<dbReference type="EMBL" id="LUAY01005199">
    <property type="protein sequence ID" value="KYB45377.1"/>
    <property type="molecule type" value="Genomic_DNA"/>
</dbReference>
<protein>
    <recommendedName>
        <fullName evidence="4">Transcriptional regulator LacI/GalR-like sensor domain-containing protein</fullName>
    </recommendedName>
</protein>
<keyword evidence="3" id="KW-0804">Transcription</keyword>
<dbReference type="GO" id="GO:0003677">
    <property type="term" value="F:DNA binding"/>
    <property type="evidence" value="ECO:0007669"/>
    <property type="project" value="UniProtKB-KW"/>
</dbReference>
<gene>
    <name evidence="5" type="ORF">AB664_08660</name>
</gene>
<accession>A0A656Z3W5</accession>
<evidence type="ECO:0000256" key="3">
    <source>
        <dbReference type="ARBA" id="ARBA00023163"/>
    </source>
</evidence>
<dbReference type="InterPro" id="IPR028082">
    <property type="entry name" value="Peripla_BP_I"/>
</dbReference>
<feature type="domain" description="Transcriptional regulator LacI/GalR-like sensor" evidence="4">
    <location>
        <begin position="6"/>
        <end position="52"/>
    </location>
</feature>
<comment type="caution">
    <text evidence="5">The sequence shown here is derived from an EMBL/GenBank/DDBJ whole genome shotgun (WGS) entry which is preliminary data.</text>
</comment>
<dbReference type="Pfam" id="PF13377">
    <property type="entry name" value="Peripla_BP_3"/>
    <property type="match status" value="1"/>
</dbReference>
<dbReference type="InterPro" id="IPR046335">
    <property type="entry name" value="LacI/GalR-like_sensor"/>
</dbReference>
<dbReference type="SUPFAM" id="SSF53822">
    <property type="entry name" value="Periplasmic binding protein-like I"/>
    <property type="match status" value="1"/>
</dbReference>
<evidence type="ECO:0000313" key="5">
    <source>
        <dbReference type="EMBL" id="KYB45377.1"/>
    </source>
</evidence>
<keyword evidence="1" id="KW-0805">Transcription regulation</keyword>
<keyword evidence="2" id="KW-0238">DNA-binding</keyword>
<dbReference type="AlphaFoldDB" id="A0A656Z3W5"/>
<proteinExistence type="predicted"/>
<evidence type="ECO:0000256" key="2">
    <source>
        <dbReference type="ARBA" id="ARBA00023125"/>
    </source>
</evidence>
<dbReference type="Gene3D" id="3.40.50.2300">
    <property type="match status" value="1"/>
</dbReference>
<evidence type="ECO:0000259" key="4">
    <source>
        <dbReference type="Pfam" id="PF13377"/>
    </source>
</evidence>
<sequence>MRPWSRGLTTVEVSKRKIGNLAVTILDDLINTAESQPPVKILVGASLVIRSSDAGVTAKSAAPKTGAFTS</sequence>